<evidence type="ECO:0000313" key="1">
    <source>
        <dbReference type="EMBL" id="MCJ8209594.1"/>
    </source>
</evidence>
<dbReference type="GO" id="GO:0006281">
    <property type="term" value="P:DNA repair"/>
    <property type="evidence" value="ECO:0007669"/>
    <property type="project" value="TreeGrafter"/>
</dbReference>
<dbReference type="PANTHER" id="PTHR43434:SF19">
    <property type="entry name" value="PHOSPHONOACETALDEHYDE HYDROLASE"/>
    <property type="match status" value="1"/>
</dbReference>
<gene>
    <name evidence="1" type="ORF">MUY27_07725</name>
</gene>
<keyword evidence="2" id="KW-1185">Reference proteome</keyword>
<dbReference type="InterPro" id="IPR050155">
    <property type="entry name" value="HAD-like_hydrolase_sf"/>
</dbReference>
<dbReference type="Gene3D" id="1.10.150.240">
    <property type="entry name" value="Putative phosphatase, domain 2"/>
    <property type="match status" value="1"/>
</dbReference>
<dbReference type="AlphaFoldDB" id="A0A9X2B8G6"/>
<dbReference type="InterPro" id="IPR023198">
    <property type="entry name" value="PGP-like_dom2"/>
</dbReference>
<dbReference type="SFLD" id="SFLDS00003">
    <property type="entry name" value="Haloacid_Dehalogenase"/>
    <property type="match status" value="1"/>
</dbReference>
<dbReference type="Gene3D" id="3.40.50.1000">
    <property type="entry name" value="HAD superfamily/HAD-like"/>
    <property type="match status" value="1"/>
</dbReference>
<reference evidence="1" key="1">
    <citation type="submission" date="2022-04" db="EMBL/GenBank/DDBJ databases">
        <title>Mucilaginibacter sp. RS28 isolated from freshwater.</title>
        <authorList>
            <person name="Ko S.-R."/>
        </authorList>
    </citation>
    <scope>NUCLEOTIDE SEQUENCE</scope>
    <source>
        <strain evidence="1">RS28</strain>
    </source>
</reference>
<evidence type="ECO:0000313" key="2">
    <source>
        <dbReference type="Proteomes" id="UP001139450"/>
    </source>
</evidence>
<accession>A0A9X2B8G6</accession>
<keyword evidence="1" id="KW-0378">Hydrolase</keyword>
<name>A0A9X2B8G6_9SPHI</name>
<dbReference type="PANTHER" id="PTHR43434">
    <property type="entry name" value="PHOSPHOGLYCOLATE PHOSPHATASE"/>
    <property type="match status" value="1"/>
</dbReference>
<proteinExistence type="predicted"/>
<comment type="caution">
    <text evidence="1">The sequence shown here is derived from an EMBL/GenBank/DDBJ whole genome shotgun (WGS) entry which is preliminary data.</text>
</comment>
<protein>
    <submittedName>
        <fullName evidence="1">HAD hydrolase-like protein</fullName>
    </submittedName>
</protein>
<dbReference type="InterPro" id="IPR041492">
    <property type="entry name" value="HAD_2"/>
</dbReference>
<sequence length="231" mass="25766">MKPIKLVVFDLAGTTVKDKAHDVSRALINAMETYGYTVSFDDVDPIMGYQKTVAIKMLLDKHEPNSDKVTVELINQIHETFVEMMLAHYRTSPGISSLPQVEETFEALHQLGIKVGLDTGFTRNIADAIIGRLQWQEKGLIDYVIGSDEVEQGRPYPFMIQKLMYYAQVEDPQQVVKVGDTAVDMEEGLNAGCKLVVGVTTGIYSREELLKASPHHVIDNVADILELIKAE</sequence>
<dbReference type="SFLD" id="SFLDG01135">
    <property type="entry name" value="C1.5.6:_HAD__Beta-PGM__Phospha"/>
    <property type="match status" value="1"/>
</dbReference>
<dbReference type="RefSeq" id="WP_245129430.1">
    <property type="nucleotide sequence ID" value="NZ_JALJEJ010000003.1"/>
</dbReference>
<dbReference type="Pfam" id="PF13419">
    <property type="entry name" value="HAD_2"/>
    <property type="match status" value="1"/>
</dbReference>
<dbReference type="InterPro" id="IPR023214">
    <property type="entry name" value="HAD_sf"/>
</dbReference>
<dbReference type="SUPFAM" id="SSF56784">
    <property type="entry name" value="HAD-like"/>
    <property type="match status" value="1"/>
</dbReference>
<dbReference type="SFLD" id="SFLDG01129">
    <property type="entry name" value="C1.5:_HAD__Beta-PGM__Phosphata"/>
    <property type="match status" value="1"/>
</dbReference>
<dbReference type="EMBL" id="JALJEJ010000003">
    <property type="protein sequence ID" value="MCJ8209594.1"/>
    <property type="molecule type" value="Genomic_DNA"/>
</dbReference>
<dbReference type="Proteomes" id="UP001139450">
    <property type="component" value="Unassembled WGS sequence"/>
</dbReference>
<organism evidence="1 2">
    <name type="scientific">Mucilaginibacter straminoryzae</name>
    <dbReference type="NCBI Taxonomy" id="2932774"/>
    <lineage>
        <taxon>Bacteria</taxon>
        <taxon>Pseudomonadati</taxon>
        <taxon>Bacteroidota</taxon>
        <taxon>Sphingobacteriia</taxon>
        <taxon>Sphingobacteriales</taxon>
        <taxon>Sphingobacteriaceae</taxon>
        <taxon>Mucilaginibacter</taxon>
    </lineage>
</organism>
<dbReference type="InterPro" id="IPR036412">
    <property type="entry name" value="HAD-like_sf"/>
</dbReference>
<dbReference type="GO" id="GO:0008967">
    <property type="term" value="F:phosphoglycolate phosphatase activity"/>
    <property type="evidence" value="ECO:0007669"/>
    <property type="project" value="TreeGrafter"/>
</dbReference>
<dbReference type="GO" id="GO:0005829">
    <property type="term" value="C:cytosol"/>
    <property type="evidence" value="ECO:0007669"/>
    <property type="project" value="TreeGrafter"/>
</dbReference>